<name>A0A1F8BK65_9BACT</name>
<keyword evidence="4" id="KW-0067">ATP-binding</keyword>
<evidence type="ECO:0000256" key="7">
    <source>
        <dbReference type="ARBA" id="ARBA00023136"/>
    </source>
</evidence>
<feature type="transmembrane region" description="Helical" evidence="8">
    <location>
        <begin position="711"/>
        <end position="732"/>
    </location>
</feature>
<dbReference type="InterPro" id="IPR023214">
    <property type="entry name" value="HAD_sf"/>
</dbReference>
<keyword evidence="5" id="KW-1278">Translocase</keyword>
<dbReference type="PRINTS" id="PR00119">
    <property type="entry name" value="CATATPASE"/>
</dbReference>
<dbReference type="EMBL" id="MGHH01000010">
    <property type="protein sequence ID" value="OGM64423.1"/>
    <property type="molecule type" value="Genomic_DNA"/>
</dbReference>
<dbReference type="Gene3D" id="3.40.1110.10">
    <property type="entry name" value="Calcium-transporting ATPase, cytoplasmic domain N"/>
    <property type="match status" value="1"/>
</dbReference>
<evidence type="ECO:0000256" key="5">
    <source>
        <dbReference type="ARBA" id="ARBA00022967"/>
    </source>
</evidence>
<evidence type="ECO:0000259" key="9">
    <source>
        <dbReference type="SMART" id="SM00831"/>
    </source>
</evidence>
<accession>A0A1F8BK65</accession>
<feature type="transmembrane region" description="Helical" evidence="8">
    <location>
        <begin position="61"/>
        <end position="88"/>
    </location>
</feature>
<evidence type="ECO:0000313" key="11">
    <source>
        <dbReference type="Proteomes" id="UP000176725"/>
    </source>
</evidence>
<dbReference type="STRING" id="1802521.A2893_00960"/>
<evidence type="ECO:0000256" key="1">
    <source>
        <dbReference type="ARBA" id="ARBA00004141"/>
    </source>
</evidence>
<dbReference type="InterPro" id="IPR018303">
    <property type="entry name" value="ATPase_P-typ_P_site"/>
</dbReference>
<dbReference type="SUPFAM" id="SSF81653">
    <property type="entry name" value="Calcium ATPase, transduction domain A"/>
    <property type="match status" value="1"/>
</dbReference>
<evidence type="ECO:0000256" key="6">
    <source>
        <dbReference type="ARBA" id="ARBA00022989"/>
    </source>
</evidence>
<dbReference type="InterPro" id="IPR036412">
    <property type="entry name" value="HAD-like_sf"/>
</dbReference>
<dbReference type="SMART" id="SM00831">
    <property type="entry name" value="Cation_ATPase_N"/>
    <property type="match status" value="1"/>
</dbReference>
<gene>
    <name evidence="10" type="ORF">A2893_00960</name>
</gene>
<dbReference type="Pfam" id="PF00690">
    <property type="entry name" value="Cation_ATPase_N"/>
    <property type="match status" value="1"/>
</dbReference>
<dbReference type="InterPro" id="IPR023299">
    <property type="entry name" value="ATPase_P-typ_cyto_dom_N"/>
</dbReference>
<keyword evidence="6 8" id="KW-1133">Transmembrane helix</keyword>
<dbReference type="Pfam" id="PF00122">
    <property type="entry name" value="E1-E2_ATPase"/>
    <property type="match status" value="1"/>
</dbReference>
<comment type="caution">
    <text evidence="10">The sequence shown here is derived from an EMBL/GenBank/DDBJ whole genome shotgun (WGS) entry which is preliminary data.</text>
</comment>
<dbReference type="SFLD" id="SFLDF00027">
    <property type="entry name" value="p-type_atpase"/>
    <property type="match status" value="1"/>
</dbReference>
<comment type="subcellular location">
    <subcellularLocation>
        <location evidence="1">Membrane</location>
        <topology evidence="1">Multi-pass membrane protein</topology>
    </subcellularLocation>
</comment>
<evidence type="ECO:0000256" key="3">
    <source>
        <dbReference type="ARBA" id="ARBA00022741"/>
    </source>
</evidence>
<evidence type="ECO:0000256" key="2">
    <source>
        <dbReference type="ARBA" id="ARBA00022692"/>
    </source>
</evidence>
<proteinExistence type="predicted"/>
<dbReference type="GO" id="GO:0016887">
    <property type="term" value="F:ATP hydrolysis activity"/>
    <property type="evidence" value="ECO:0007669"/>
    <property type="project" value="InterPro"/>
</dbReference>
<dbReference type="SFLD" id="SFLDG00002">
    <property type="entry name" value="C1.7:_P-type_atpase_like"/>
    <property type="match status" value="1"/>
</dbReference>
<dbReference type="GO" id="GO:0005524">
    <property type="term" value="F:ATP binding"/>
    <property type="evidence" value="ECO:0007669"/>
    <property type="project" value="UniProtKB-KW"/>
</dbReference>
<organism evidence="10 11">
    <name type="scientific">Candidatus Woesebacteria bacterium RIFCSPLOWO2_01_FULL_39_25</name>
    <dbReference type="NCBI Taxonomy" id="1802521"/>
    <lineage>
        <taxon>Bacteria</taxon>
        <taxon>Candidatus Woeseibacteriota</taxon>
    </lineage>
</organism>
<feature type="domain" description="Cation-transporting P-type ATPase N-terminal" evidence="9">
    <location>
        <begin position="5"/>
        <end position="77"/>
    </location>
</feature>
<feature type="transmembrane region" description="Helical" evidence="8">
    <location>
        <begin position="807"/>
        <end position="823"/>
    </location>
</feature>
<protein>
    <recommendedName>
        <fullName evidence="9">Cation-transporting P-type ATPase N-terminal domain-containing protein</fullName>
    </recommendedName>
</protein>
<feature type="transmembrane region" description="Helical" evidence="8">
    <location>
        <begin position="275"/>
        <end position="304"/>
    </location>
</feature>
<evidence type="ECO:0000256" key="8">
    <source>
        <dbReference type="SAM" id="Phobius"/>
    </source>
</evidence>
<dbReference type="NCBIfam" id="TIGR01494">
    <property type="entry name" value="ATPase_P-type"/>
    <property type="match status" value="2"/>
</dbReference>
<reference evidence="10 11" key="1">
    <citation type="journal article" date="2016" name="Nat. Commun.">
        <title>Thousands of microbial genomes shed light on interconnected biogeochemical processes in an aquifer system.</title>
        <authorList>
            <person name="Anantharaman K."/>
            <person name="Brown C.T."/>
            <person name="Hug L.A."/>
            <person name="Sharon I."/>
            <person name="Castelle C.J."/>
            <person name="Probst A.J."/>
            <person name="Thomas B.C."/>
            <person name="Singh A."/>
            <person name="Wilkins M.J."/>
            <person name="Karaoz U."/>
            <person name="Brodie E.L."/>
            <person name="Williams K.H."/>
            <person name="Hubbard S.S."/>
            <person name="Banfield J.F."/>
        </authorList>
    </citation>
    <scope>NUCLEOTIDE SEQUENCE [LARGE SCALE GENOMIC DNA]</scope>
</reference>
<dbReference type="Pfam" id="PF13246">
    <property type="entry name" value="Cation_ATPase"/>
    <property type="match status" value="1"/>
</dbReference>
<dbReference type="GO" id="GO:0016020">
    <property type="term" value="C:membrane"/>
    <property type="evidence" value="ECO:0007669"/>
    <property type="project" value="UniProtKB-SubCell"/>
</dbReference>
<dbReference type="InterPro" id="IPR004014">
    <property type="entry name" value="ATPase_P-typ_cation-transptr_N"/>
</dbReference>
<dbReference type="InterPro" id="IPR001757">
    <property type="entry name" value="P_typ_ATPase"/>
</dbReference>
<dbReference type="Proteomes" id="UP000176725">
    <property type="component" value="Unassembled WGS sequence"/>
</dbReference>
<dbReference type="AlphaFoldDB" id="A0A1F8BK65"/>
<feature type="transmembrane region" description="Helical" evidence="8">
    <location>
        <begin position="244"/>
        <end position="263"/>
    </location>
</feature>
<dbReference type="InterPro" id="IPR059000">
    <property type="entry name" value="ATPase_P-type_domA"/>
</dbReference>
<dbReference type="InterPro" id="IPR008250">
    <property type="entry name" value="ATPase_P-typ_transduc_dom_A_sf"/>
</dbReference>
<dbReference type="SUPFAM" id="SSF81665">
    <property type="entry name" value="Calcium ATPase, transmembrane domain M"/>
    <property type="match status" value="1"/>
</dbReference>
<dbReference type="PANTHER" id="PTHR42861">
    <property type="entry name" value="CALCIUM-TRANSPORTING ATPASE"/>
    <property type="match status" value="1"/>
</dbReference>
<keyword evidence="3" id="KW-0547">Nucleotide-binding</keyword>
<dbReference type="InterPro" id="IPR044492">
    <property type="entry name" value="P_typ_ATPase_HD_dom"/>
</dbReference>
<keyword evidence="7 8" id="KW-0472">Membrane</keyword>
<evidence type="ECO:0000313" key="10">
    <source>
        <dbReference type="EMBL" id="OGM64423.1"/>
    </source>
</evidence>
<dbReference type="SUPFAM" id="SSF56784">
    <property type="entry name" value="HAD-like"/>
    <property type="match status" value="1"/>
</dbReference>
<dbReference type="SFLD" id="SFLDS00003">
    <property type="entry name" value="Haloacid_Dehalogenase"/>
    <property type="match status" value="1"/>
</dbReference>
<keyword evidence="2 8" id="KW-0812">Transmembrane</keyword>
<dbReference type="Gene3D" id="2.70.150.10">
    <property type="entry name" value="Calcium-transporting ATPase, cytoplasmic transduction domain A"/>
    <property type="match status" value="1"/>
</dbReference>
<sequence>MDFSEFTGLTTSSIFTELQTSLTGLTAAESNARLKKYGENKITSREVTSWQILVRQFKSPFVYLLFISFLILLLLGEMIDAFMILLFVGINASLGFYQEYKSESAVKLLKKYLVAKIKVRRDGVETNIETRFLVEGDLITLEPGDIIPADVRFIKTYNLTADEEVLTGESQPVQKFADPIKKHIKEIYEAENIGFSGTTIAGGKAEAVVFATGGSTNYAKIVELTSGAERESTFEKELGRFSKFTLLVVLATLIFIVVTSVAIKPNPSFIELALFSIALAVSVIPEALPVVTTFSLSIGAVSLAKKNVIVKRLSAIEDLGALEVLASDKTGTLTENKLTIIDVYSKDKDECILKANLASGDLALSRNVQNNAFDIALSVKLDELGGRYRLNLYEKIDEIPFDPNRRRVTVVIADHTDTYIVTRGSPEDILAICKLSDKGRKKLLEWTRSMGEKGKRVLAVAECKLNQKDAKDILKCENNLKFLGLITFSDPIKESAYVAISSAKKLGVRVMILTGDSPEVAVSVARQVKLITSYDDVITGSEFEELSVTEKHKAVEKYQVFARVTPQQKYDIIKLLQEKYSVGFLGEGINDAPALKISDVAIVVDGASDVAREASDIVLLERSLKVILDGIEGGRKVFENTSKYITATMASNFGNFFAIAIIAPFINFLPMLPLQILLVNLLSDFPMIMVATDNVDEEALTTPKRYNLRSFATSALSFGFISTSFDFVLFSLFVKHGEGQLQTYWFIESILSELLFLFSIRSQKAFFATKLPSKPLVYLTIFTIILTLAIPFTSIGRNIFGFIEPNMKGLLIVFAIVFTYLLSNEAVKLFLRRLASKGLALRG</sequence>
<dbReference type="Gene3D" id="3.40.50.1000">
    <property type="entry name" value="HAD superfamily/HAD-like"/>
    <property type="match status" value="1"/>
</dbReference>
<dbReference type="InterPro" id="IPR023298">
    <property type="entry name" value="ATPase_P-typ_TM_dom_sf"/>
</dbReference>
<dbReference type="Pfam" id="PF00689">
    <property type="entry name" value="Cation_ATPase_C"/>
    <property type="match status" value="1"/>
</dbReference>
<evidence type="ECO:0000256" key="4">
    <source>
        <dbReference type="ARBA" id="ARBA00022840"/>
    </source>
</evidence>
<dbReference type="InterPro" id="IPR006068">
    <property type="entry name" value="ATPase_P-typ_cation-transptr_C"/>
</dbReference>
<dbReference type="Gene3D" id="1.20.1110.10">
    <property type="entry name" value="Calcium-transporting ATPase, transmembrane domain"/>
    <property type="match status" value="1"/>
</dbReference>
<dbReference type="PRINTS" id="PR00120">
    <property type="entry name" value="HATPASE"/>
</dbReference>
<dbReference type="PROSITE" id="PS00154">
    <property type="entry name" value="ATPASE_E1_E2"/>
    <property type="match status" value="1"/>
</dbReference>
<feature type="transmembrane region" description="Helical" evidence="8">
    <location>
        <begin position="775"/>
        <end position="795"/>
    </location>
</feature>